<evidence type="ECO:0008006" key="6">
    <source>
        <dbReference type="Google" id="ProtNLM"/>
    </source>
</evidence>
<accession>A0A2H0CST5</accession>
<dbReference type="InterPro" id="IPR001296">
    <property type="entry name" value="Glyco_trans_1"/>
</dbReference>
<dbReference type="PANTHER" id="PTHR45947">
    <property type="entry name" value="SULFOQUINOVOSYL TRANSFERASE SQD2"/>
    <property type="match status" value="1"/>
</dbReference>
<organism evidence="4 5">
    <name type="scientific">Candidatus Lloydbacteria bacterium CG22_combo_CG10-13_8_21_14_all_47_15</name>
    <dbReference type="NCBI Taxonomy" id="1974635"/>
    <lineage>
        <taxon>Bacteria</taxon>
        <taxon>Candidatus Lloydiibacteriota</taxon>
    </lineage>
</organism>
<keyword evidence="1" id="KW-0472">Membrane</keyword>
<keyword evidence="1" id="KW-0812">Transmembrane</keyword>
<protein>
    <recommendedName>
        <fullName evidence="6">Glycosyl transferase family 1 domain-containing protein</fullName>
    </recommendedName>
</protein>
<evidence type="ECO:0000313" key="5">
    <source>
        <dbReference type="Proteomes" id="UP000230638"/>
    </source>
</evidence>
<dbReference type="GO" id="GO:0016757">
    <property type="term" value="F:glycosyltransferase activity"/>
    <property type="evidence" value="ECO:0007669"/>
    <property type="project" value="InterPro"/>
</dbReference>
<dbReference type="CDD" id="cd03801">
    <property type="entry name" value="GT4_PimA-like"/>
    <property type="match status" value="1"/>
</dbReference>
<comment type="caution">
    <text evidence="4">The sequence shown here is derived from an EMBL/GenBank/DDBJ whole genome shotgun (WGS) entry which is preliminary data.</text>
</comment>
<dbReference type="InterPro" id="IPR028098">
    <property type="entry name" value="Glyco_trans_4-like_N"/>
</dbReference>
<sequence length="399" mass="44791">MTDKKKKRILIFSLAYHPFIGGAELALRHITDRLPEYEFDIVTLRLDACLPEFERVGNVGVYRVGIAKRAPKTEDLVSFPWYIMKIFYPVRACMKACLLHRRRRYDAVWAMMAYAGFAAVLFKWWHPNIPYILTLQEGDSVEHMTKRLRIRLVAPLFRRVFQTADIVQTISRYLAGFARSMGYRGRIDVIPNGVDIAKFHSVGRRGGMQGKTVLVTVSRLVAKNAVDDIIRALPLLPAQVILRVAGDGPLRGMLKTLAVELGVLNRVEFLGNIAHEATPEILHSSDIFIRPSRSEGMGTAFIEAMAAELPVIGTAVGGITDFLKDGETGLVCETDNPESIAEQVRRLIEEPALGARLAGAALAMVEKKYDWDTIARDMDKKIFSTIEEEGHDDRKNNRV</sequence>
<dbReference type="Proteomes" id="UP000230638">
    <property type="component" value="Unassembled WGS sequence"/>
</dbReference>
<dbReference type="Pfam" id="PF00534">
    <property type="entry name" value="Glycos_transf_1"/>
    <property type="match status" value="1"/>
</dbReference>
<dbReference type="EMBL" id="PCTL01000034">
    <property type="protein sequence ID" value="PIP72974.1"/>
    <property type="molecule type" value="Genomic_DNA"/>
</dbReference>
<dbReference type="SUPFAM" id="SSF53756">
    <property type="entry name" value="UDP-Glycosyltransferase/glycogen phosphorylase"/>
    <property type="match status" value="1"/>
</dbReference>
<feature type="domain" description="Glycosyl transferase family 1" evidence="2">
    <location>
        <begin position="210"/>
        <end position="358"/>
    </location>
</feature>
<dbReference type="PANTHER" id="PTHR45947:SF3">
    <property type="entry name" value="SULFOQUINOVOSYL TRANSFERASE SQD2"/>
    <property type="match status" value="1"/>
</dbReference>
<name>A0A2H0CST5_9BACT</name>
<feature type="transmembrane region" description="Helical" evidence="1">
    <location>
        <begin position="107"/>
        <end position="125"/>
    </location>
</feature>
<dbReference type="Gene3D" id="3.40.50.2000">
    <property type="entry name" value="Glycogen Phosphorylase B"/>
    <property type="match status" value="2"/>
</dbReference>
<evidence type="ECO:0000256" key="1">
    <source>
        <dbReference type="SAM" id="Phobius"/>
    </source>
</evidence>
<dbReference type="AlphaFoldDB" id="A0A2H0CST5"/>
<dbReference type="InterPro" id="IPR050194">
    <property type="entry name" value="Glycosyltransferase_grp1"/>
</dbReference>
<evidence type="ECO:0000259" key="2">
    <source>
        <dbReference type="Pfam" id="PF00534"/>
    </source>
</evidence>
<evidence type="ECO:0000313" key="4">
    <source>
        <dbReference type="EMBL" id="PIP72974.1"/>
    </source>
</evidence>
<proteinExistence type="predicted"/>
<reference evidence="4 5" key="1">
    <citation type="submission" date="2017-09" db="EMBL/GenBank/DDBJ databases">
        <title>Depth-based differentiation of microbial function through sediment-hosted aquifers and enrichment of novel symbionts in the deep terrestrial subsurface.</title>
        <authorList>
            <person name="Probst A.J."/>
            <person name="Ladd B."/>
            <person name="Jarett J.K."/>
            <person name="Geller-Mcgrath D.E."/>
            <person name="Sieber C.M."/>
            <person name="Emerson J.B."/>
            <person name="Anantharaman K."/>
            <person name="Thomas B.C."/>
            <person name="Malmstrom R."/>
            <person name="Stieglmeier M."/>
            <person name="Klingl A."/>
            <person name="Woyke T."/>
            <person name="Ryan C.M."/>
            <person name="Banfield J.F."/>
        </authorList>
    </citation>
    <scope>NUCLEOTIDE SEQUENCE [LARGE SCALE GENOMIC DNA]</scope>
    <source>
        <strain evidence="4">CG22_combo_CG10-13_8_21_14_all_47_15</strain>
    </source>
</reference>
<gene>
    <name evidence="4" type="ORF">COW88_03560</name>
</gene>
<feature type="domain" description="Glycosyltransferase subfamily 4-like N-terminal" evidence="3">
    <location>
        <begin position="21"/>
        <end position="193"/>
    </location>
</feature>
<dbReference type="Pfam" id="PF13579">
    <property type="entry name" value="Glyco_trans_4_4"/>
    <property type="match status" value="1"/>
</dbReference>
<keyword evidence="1" id="KW-1133">Transmembrane helix</keyword>
<evidence type="ECO:0000259" key="3">
    <source>
        <dbReference type="Pfam" id="PF13579"/>
    </source>
</evidence>